<sequence length="45" mass="5415">MKNKFIRNIILVTLLGITYSKLWSKFQFYIRAKFTTMMIFPLPSL</sequence>
<dbReference type="AlphaFoldDB" id="A0AA94LKX4"/>
<keyword evidence="2" id="KW-1185">Reference proteome</keyword>
<gene>
    <name evidence="1" type="ORF">SAMN06265364_11556</name>
</gene>
<organism evidence="1 2">
    <name type="scientific">Prevotella jejuni</name>
    <dbReference type="NCBI Taxonomy" id="1177574"/>
    <lineage>
        <taxon>Bacteria</taxon>
        <taxon>Pseudomonadati</taxon>
        <taxon>Bacteroidota</taxon>
        <taxon>Bacteroidia</taxon>
        <taxon>Bacteroidales</taxon>
        <taxon>Prevotellaceae</taxon>
        <taxon>Prevotella</taxon>
    </lineage>
</organism>
<proteinExistence type="predicted"/>
<dbReference type="EMBL" id="FZNZ01000015">
    <property type="protein sequence ID" value="SNR86593.1"/>
    <property type="molecule type" value="Genomic_DNA"/>
</dbReference>
<name>A0AA94LKX4_9BACT</name>
<protein>
    <submittedName>
        <fullName evidence="1">Uncharacterized protein</fullName>
    </submittedName>
</protein>
<accession>A0AA94LKX4</accession>
<dbReference type="Proteomes" id="UP000198427">
    <property type="component" value="Unassembled WGS sequence"/>
</dbReference>
<evidence type="ECO:0000313" key="2">
    <source>
        <dbReference type="Proteomes" id="UP000198427"/>
    </source>
</evidence>
<comment type="caution">
    <text evidence="1">The sequence shown here is derived from an EMBL/GenBank/DDBJ whole genome shotgun (WGS) entry which is preliminary data.</text>
</comment>
<evidence type="ECO:0000313" key="1">
    <source>
        <dbReference type="EMBL" id="SNR86593.1"/>
    </source>
</evidence>
<reference evidence="1 2" key="1">
    <citation type="submission" date="2017-06" db="EMBL/GenBank/DDBJ databases">
        <authorList>
            <person name="Varghese N."/>
            <person name="Submissions S."/>
        </authorList>
    </citation>
    <scope>NUCLEOTIDE SEQUENCE [LARGE SCALE GENOMIC DNA]</scope>
    <source>
        <strain evidence="1 2">DSM 26989</strain>
    </source>
</reference>